<keyword evidence="3" id="KW-0227">DNA damage</keyword>
<dbReference type="InterPro" id="IPR037235">
    <property type="entry name" value="TRCF-like_C_D7"/>
</dbReference>
<dbReference type="Pfam" id="PF03461">
    <property type="entry name" value="TRCF"/>
    <property type="match status" value="1"/>
</dbReference>
<dbReference type="CDD" id="cd17991">
    <property type="entry name" value="DEXHc_TRCF"/>
    <property type="match status" value="1"/>
</dbReference>
<dbReference type="SUPFAM" id="SSF52540">
    <property type="entry name" value="P-loop containing nucleoside triphosphate hydrolases"/>
    <property type="match status" value="4"/>
</dbReference>
<keyword evidence="1" id="KW-0963">Cytoplasm</keyword>
<organism evidence="11">
    <name type="scientific">hydrothermal vent metagenome</name>
    <dbReference type="NCBI Taxonomy" id="652676"/>
    <lineage>
        <taxon>unclassified sequences</taxon>
        <taxon>metagenomes</taxon>
        <taxon>ecological metagenomes</taxon>
    </lineage>
</organism>
<evidence type="ECO:0000256" key="6">
    <source>
        <dbReference type="ARBA" id="ARBA00022840"/>
    </source>
</evidence>
<protein>
    <submittedName>
        <fullName evidence="11">Transcription-repair coupling factor</fullName>
    </submittedName>
</protein>
<dbReference type="SMART" id="SM00490">
    <property type="entry name" value="HELICc"/>
    <property type="match status" value="1"/>
</dbReference>
<dbReference type="InterPro" id="IPR003711">
    <property type="entry name" value="CarD-like/TRCF_RID"/>
</dbReference>
<gene>
    <name evidence="11" type="ORF">MNBD_ALPHA08-1134</name>
</gene>
<dbReference type="Gene3D" id="3.40.50.11140">
    <property type="match status" value="1"/>
</dbReference>
<evidence type="ECO:0000256" key="1">
    <source>
        <dbReference type="ARBA" id="ARBA00022490"/>
    </source>
</evidence>
<dbReference type="InterPro" id="IPR001650">
    <property type="entry name" value="Helicase_C-like"/>
</dbReference>
<dbReference type="SUPFAM" id="SSF141259">
    <property type="entry name" value="CarD-like"/>
    <property type="match status" value="1"/>
</dbReference>
<evidence type="ECO:0000313" key="11">
    <source>
        <dbReference type="EMBL" id="VAW00140.1"/>
    </source>
</evidence>
<dbReference type="GO" id="GO:0016787">
    <property type="term" value="F:hydrolase activity"/>
    <property type="evidence" value="ECO:0007669"/>
    <property type="project" value="UniProtKB-KW"/>
</dbReference>
<dbReference type="Gene3D" id="3.40.50.11180">
    <property type="match status" value="1"/>
</dbReference>
<dbReference type="AlphaFoldDB" id="A0A3B0S783"/>
<name>A0A3B0S783_9ZZZZ</name>
<keyword evidence="2" id="KW-0547">Nucleotide-binding</keyword>
<evidence type="ECO:0000256" key="2">
    <source>
        <dbReference type="ARBA" id="ARBA00022741"/>
    </source>
</evidence>
<keyword evidence="8" id="KW-0234">DNA repair</keyword>
<dbReference type="NCBIfam" id="TIGR00580">
    <property type="entry name" value="mfd"/>
    <property type="match status" value="1"/>
</dbReference>
<dbReference type="PANTHER" id="PTHR47964">
    <property type="entry name" value="ATP-DEPENDENT DNA HELICASE HOMOLOG RECG, CHLOROPLASTIC"/>
    <property type="match status" value="1"/>
</dbReference>
<evidence type="ECO:0000256" key="5">
    <source>
        <dbReference type="ARBA" id="ARBA00022806"/>
    </source>
</evidence>
<keyword evidence="4" id="KW-0378">Hydrolase</keyword>
<dbReference type="Gene3D" id="3.90.1150.50">
    <property type="entry name" value="Transcription-repair-coupling factor, D7 domain"/>
    <property type="match status" value="1"/>
</dbReference>
<dbReference type="GO" id="GO:0003678">
    <property type="term" value="F:DNA helicase activity"/>
    <property type="evidence" value="ECO:0007669"/>
    <property type="project" value="TreeGrafter"/>
</dbReference>
<dbReference type="HAMAP" id="MF_00969">
    <property type="entry name" value="TRCF"/>
    <property type="match status" value="1"/>
</dbReference>
<evidence type="ECO:0000259" key="9">
    <source>
        <dbReference type="PROSITE" id="PS51192"/>
    </source>
</evidence>
<dbReference type="EMBL" id="UOEC01000170">
    <property type="protein sequence ID" value="VAW00140.1"/>
    <property type="molecule type" value="Genomic_DNA"/>
</dbReference>
<keyword evidence="5" id="KW-0347">Helicase</keyword>
<dbReference type="InterPro" id="IPR011545">
    <property type="entry name" value="DEAD/DEAH_box_helicase_dom"/>
</dbReference>
<dbReference type="InterPro" id="IPR005118">
    <property type="entry name" value="TRCF_C"/>
</dbReference>
<dbReference type="GO" id="GO:0006281">
    <property type="term" value="P:DNA repair"/>
    <property type="evidence" value="ECO:0007669"/>
    <property type="project" value="UniProtKB-KW"/>
</dbReference>
<evidence type="ECO:0000256" key="4">
    <source>
        <dbReference type="ARBA" id="ARBA00022801"/>
    </source>
</evidence>
<dbReference type="PROSITE" id="PS51192">
    <property type="entry name" value="HELICASE_ATP_BIND_1"/>
    <property type="match status" value="1"/>
</dbReference>
<dbReference type="PROSITE" id="PS51194">
    <property type="entry name" value="HELICASE_CTER"/>
    <property type="match status" value="1"/>
</dbReference>
<dbReference type="PANTHER" id="PTHR47964:SF1">
    <property type="entry name" value="ATP-DEPENDENT DNA HELICASE HOMOLOG RECG, CHLOROPLASTIC"/>
    <property type="match status" value="1"/>
</dbReference>
<dbReference type="InterPro" id="IPR041471">
    <property type="entry name" value="UvrB_inter"/>
</dbReference>
<reference evidence="11" key="1">
    <citation type="submission" date="2018-06" db="EMBL/GenBank/DDBJ databases">
        <authorList>
            <person name="Zhirakovskaya E."/>
        </authorList>
    </citation>
    <scope>NUCLEOTIDE SEQUENCE</scope>
</reference>
<dbReference type="Pfam" id="PF21132">
    <property type="entry name" value="MFD_D3"/>
    <property type="match status" value="1"/>
</dbReference>
<dbReference type="Pfam" id="PF00271">
    <property type="entry name" value="Helicase_C"/>
    <property type="match status" value="1"/>
</dbReference>
<dbReference type="SUPFAM" id="SSF143517">
    <property type="entry name" value="TRCF domain-like"/>
    <property type="match status" value="1"/>
</dbReference>
<dbReference type="GO" id="GO:0003684">
    <property type="term" value="F:damaged DNA binding"/>
    <property type="evidence" value="ECO:0007669"/>
    <property type="project" value="InterPro"/>
</dbReference>
<keyword evidence="6" id="KW-0067">ATP-binding</keyword>
<dbReference type="Pfam" id="PF00270">
    <property type="entry name" value="DEAD"/>
    <property type="match status" value="1"/>
</dbReference>
<dbReference type="SMART" id="SM00982">
    <property type="entry name" value="TRCF"/>
    <property type="match status" value="1"/>
</dbReference>
<evidence type="ECO:0000256" key="7">
    <source>
        <dbReference type="ARBA" id="ARBA00023125"/>
    </source>
</evidence>
<sequence length="1162" mass="128417">MQPSDLKMETGNRFFTGAPEGLDGLILADIARANPGASILHVARDEHRMAAMAEALSFFAPDVELIEFPAWDCLPYDRVSPAPGIMARRLTALADLMGRGGAEQPLIILTTVNAALQKVPPREVITKSGFSAKPGQSVSMDDLQAHLQHNGFTRTGTVVDRGDYAVRGGIIDIYPSGTENPVRLDFFGDTLESIRQFDVETQRTIKQLKSLDLNPANEVILNDETIGQFRTAYKALFGGDASQDPLYEAISSARRYQGMEHWMPLFYGEMATLLDYTGKTVIVFDHLSKEAIVSRNEQLADYFKARKNTDKEGTFGSAPYNPLEINQLYLDDQNWSGQIANYPQANLSPFEAPDQSGQKIVHAGGKQGRSFAAERARRDSNIYELVAKHLTQLHQSGKRVLVAAWSEGARDRLETILKDHGVSPIASAGDWAQASGRDREIISTVVLGIESGFETDDLAVVAEQDILGDRMVRRTRKTRRAADFIAELSSLEAGDLVVHVDHGIGKFEGLKTIDVAGAPRDCLHLTYLGGDRLFLPVENIELLSRYGAEDAAVRLDKLGGGAWQARKAKLKKRVRDIAASLIKTAAARELRKGAIFPTPEGLYDEFAARFPFTETEDQLDAINAVLEDFQKGKPMDRLVCGDVGFGKTEVAMRTAFVAVMAGKQVTIVVPTTLLARQHYASITERFEGLPVQIRQMSRLVVRKDIATTKKGLADGTIDIVVGTHALLAKDMKFRDLGLLIIDEEQHFGVKHKEQLKELRADVHVLTLTATPIPRTLQLAMTGVRELSLITTPPVDRLPVRTFISPFDAVMVRETLLRELYRGGQSFYVVPRVADIGEISEFLRLQVPELKVAIAHGQMSPGELEDVMNGFYDRQYDVLLATTIIESGIDIPTANTLVVHRSNMFGLAQLYQLRGRVGRSKQRAYALFTVPPRRVLTQTAEKRLKVLQSLDTLGAGFSLASHDLDIRGAGNLVGEEQSGHIKEVGFELYQAMLEEAVSSLRDNGGGDQEGEETWSPQINIGTSVLIPDSYVEDLQIRLSLYRRLSDLHEQEEIDAFAAEIHDRFGPPPEEVNHLLEIMAIKELCRKANVETIDAGAKGAVIGLRDGKFNNPQGLLDWMTKQGSFAKMRPDMKLVVRRSWDTPEIRLKGARQLMAVLADLAGQA</sequence>
<dbReference type="Pfam" id="PF02559">
    <property type="entry name" value="CarD_TRCF_RID"/>
    <property type="match status" value="1"/>
</dbReference>
<evidence type="ECO:0000256" key="3">
    <source>
        <dbReference type="ARBA" id="ARBA00022763"/>
    </source>
</evidence>
<dbReference type="Pfam" id="PF17757">
    <property type="entry name" value="UvrB_inter"/>
    <property type="match status" value="1"/>
</dbReference>
<keyword evidence="7" id="KW-0238">DNA-binding</keyword>
<evidence type="ECO:0000259" key="10">
    <source>
        <dbReference type="PROSITE" id="PS51194"/>
    </source>
</evidence>
<feature type="domain" description="Helicase C-terminal" evidence="10">
    <location>
        <begin position="811"/>
        <end position="964"/>
    </location>
</feature>
<dbReference type="InterPro" id="IPR036101">
    <property type="entry name" value="CarD-like/TRCF_RID_sf"/>
</dbReference>
<accession>A0A3B0S783</accession>
<dbReference type="InterPro" id="IPR047112">
    <property type="entry name" value="RecG/Mfd"/>
</dbReference>
<evidence type="ECO:0000256" key="8">
    <source>
        <dbReference type="ARBA" id="ARBA00023204"/>
    </source>
</evidence>
<dbReference type="Gene3D" id="3.30.2060.10">
    <property type="entry name" value="Penicillin-binding protein 1b domain"/>
    <property type="match status" value="1"/>
</dbReference>
<dbReference type="InterPro" id="IPR027417">
    <property type="entry name" value="P-loop_NTPase"/>
</dbReference>
<dbReference type="InterPro" id="IPR048635">
    <property type="entry name" value="MFD_D3"/>
</dbReference>
<dbReference type="SMART" id="SM00487">
    <property type="entry name" value="DEXDc"/>
    <property type="match status" value="1"/>
</dbReference>
<dbReference type="SMART" id="SM01058">
    <property type="entry name" value="CarD_TRCF"/>
    <property type="match status" value="1"/>
</dbReference>
<dbReference type="Gene3D" id="3.40.50.300">
    <property type="entry name" value="P-loop containing nucleotide triphosphate hydrolases"/>
    <property type="match status" value="2"/>
</dbReference>
<proteinExistence type="inferred from homology"/>
<dbReference type="InterPro" id="IPR004576">
    <property type="entry name" value="Mfd"/>
</dbReference>
<dbReference type="GO" id="GO:0005524">
    <property type="term" value="F:ATP binding"/>
    <property type="evidence" value="ECO:0007669"/>
    <property type="project" value="UniProtKB-KW"/>
</dbReference>
<feature type="domain" description="Helicase ATP-binding" evidence="9">
    <location>
        <begin position="628"/>
        <end position="789"/>
    </location>
</feature>
<dbReference type="InterPro" id="IPR014001">
    <property type="entry name" value="Helicase_ATP-bd"/>
</dbReference>
<dbReference type="Gene3D" id="2.40.10.170">
    <property type="match status" value="1"/>
</dbReference>